<dbReference type="RefSeq" id="WP_116918483.1">
    <property type="nucleotide sequence ID" value="NZ_QEKQ01000002.1"/>
</dbReference>
<dbReference type="Pfam" id="PF19657">
    <property type="entry name" value="DUF6160"/>
    <property type="match status" value="1"/>
</dbReference>
<evidence type="ECO:0000259" key="2">
    <source>
        <dbReference type="Pfam" id="PF19657"/>
    </source>
</evidence>
<dbReference type="InterPro" id="IPR046158">
    <property type="entry name" value="DUF6160"/>
</dbReference>
<dbReference type="OrthoDB" id="6180023at2"/>
<accession>A0A2U1CZX8</accession>
<sequence length="284" mass="28941">MKGLNKLALATAIAAAPFAAQAELKAMDDSSMGNVTGQSGVTIELETQVGIDTVTYTDEGQFNLSNVNIGGGDGDASNGVDGLLDNLKVEIDVAGDGDALIHVGTTETDANGNPEPIDFGVSIGKATLDGTDTNDSTLLASNIGIEGNLAALDIQVDTATDELLVDTSFNVVDMDMTVDFLGVTVEDMQVMGADFFETEGTQANATAAAQFANASLVIAKTTAADGSTEGLGISVDDITADVRVGATIIGGESIGTIAMDNLNVTDTEMVVYGHADGNTQPIRP</sequence>
<feature type="signal peptide" evidence="1">
    <location>
        <begin position="1"/>
        <end position="22"/>
    </location>
</feature>
<feature type="chain" id="PRO_5015763066" description="DUF6160 domain-containing protein" evidence="1">
    <location>
        <begin position="23"/>
        <end position="284"/>
    </location>
</feature>
<dbReference type="Proteomes" id="UP000245887">
    <property type="component" value="Unassembled WGS sequence"/>
</dbReference>
<name>A0A2U1CZX8_9GAMM</name>
<evidence type="ECO:0000313" key="3">
    <source>
        <dbReference type="EMBL" id="PVY78261.1"/>
    </source>
</evidence>
<dbReference type="EMBL" id="QEKQ01000002">
    <property type="protein sequence ID" value="PVY78261.1"/>
    <property type="molecule type" value="Genomic_DNA"/>
</dbReference>
<gene>
    <name evidence="3" type="ORF">C8D92_102301</name>
</gene>
<dbReference type="AlphaFoldDB" id="A0A2U1CZX8"/>
<reference evidence="3 4" key="1">
    <citation type="submission" date="2018-04" db="EMBL/GenBank/DDBJ databases">
        <title>Genomic Encyclopedia of Type Strains, Phase IV (KMG-IV): sequencing the most valuable type-strain genomes for metagenomic binning, comparative biology and taxonomic classification.</title>
        <authorList>
            <person name="Goeker M."/>
        </authorList>
    </citation>
    <scope>NUCLEOTIDE SEQUENCE [LARGE SCALE GENOMIC DNA]</scope>
    <source>
        <strain evidence="3 4">DSM 28688</strain>
    </source>
</reference>
<proteinExistence type="predicted"/>
<evidence type="ECO:0000313" key="4">
    <source>
        <dbReference type="Proteomes" id="UP000245887"/>
    </source>
</evidence>
<comment type="caution">
    <text evidence="3">The sequence shown here is derived from an EMBL/GenBank/DDBJ whole genome shotgun (WGS) entry which is preliminary data.</text>
</comment>
<keyword evidence="1" id="KW-0732">Signal</keyword>
<evidence type="ECO:0000256" key="1">
    <source>
        <dbReference type="SAM" id="SignalP"/>
    </source>
</evidence>
<protein>
    <recommendedName>
        <fullName evidence="2">DUF6160 domain-containing protein</fullName>
    </recommendedName>
</protein>
<organism evidence="3 4">
    <name type="scientific">Tamilnaduibacter salinus</name>
    <dbReference type="NCBI Taxonomy" id="1484056"/>
    <lineage>
        <taxon>Bacteria</taxon>
        <taxon>Pseudomonadati</taxon>
        <taxon>Pseudomonadota</taxon>
        <taxon>Gammaproteobacteria</taxon>
        <taxon>Pseudomonadales</taxon>
        <taxon>Marinobacteraceae</taxon>
        <taxon>Tamilnaduibacter</taxon>
    </lineage>
</organism>
<feature type="domain" description="DUF6160" evidence="2">
    <location>
        <begin position="1"/>
        <end position="95"/>
    </location>
</feature>